<reference evidence="2" key="1">
    <citation type="submission" date="2020-06" db="EMBL/GenBank/DDBJ databases">
        <title>Draft genome of Bugula neritina, a colonial animal packing powerful symbionts and potential medicines.</title>
        <authorList>
            <person name="Rayko M."/>
        </authorList>
    </citation>
    <scope>NUCLEOTIDE SEQUENCE [LARGE SCALE GENOMIC DNA]</scope>
    <source>
        <strain evidence="2">Kwan_BN1</strain>
    </source>
</reference>
<feature type="compositionally biased region" description="Polar residues" evidence="1">
    <location>
        <begin position="173"/>
        <end position="186"/>
    </location>
</feature>
<feature type="compositionally biased region" description="Basic and acidic residues" evidence="1">
    <location>
        <begin position="46"/>
        <end position="59"/>
    </location>
</feature>
<sequence>MTDLENPEEVEKLSQKEMELFDGPYEDIKYAELYFNERNGGNPSDYVKEDVTNSDKLGEEVTNNEQALTRLSYESEEKDTNEGQQLPNSEKIEPTPQNNEPNIERTTPRRHTEPAISTFNNQTILEDVIEIEKASENEPSEELKERWARALDYAKLKRTSNKSKDNEDKTNQGHDNSGHSTGAQGKNKSDIDINFMICYISTFYCTRCKMHSIQ</sequence>
<name>A0A7J7K2T4_BUGNE</name>
<keyword evidence="3" id="KW-1185">Reference proteome</keyword>
<organism evidence="2 3">
    <name type="scientific">Bugula neritina</name>
    <name type="common">Brown bryozoan</name>
    <name type="synonym">Sertularia neritina</name>
    <dbReference type="NCBI Taxonomy" id="10212"/>
    <lineage>
        <taxon>Eukaryota</taxon>
        <taxon>Metazoa</taxon>
        <taxon>Spiralia</taxon>
        <taxon>Lophotrochozoa</taxon>
        <taxon>Bryozoa</taxon>
        <taxon>Gymnolaemata</taxon>
        <taxon>Cheilostomatida</taxon>
        <taxon>Flustrina</taxon>
        <taxon>Buguloidea</taxon>
        <taxon>Bugulidae</taxon>
        <taxon>Bugula</taxon>
    </lineage>
</organism>
<feature type="compositionally biased region" description="Basic and acidic residues" evidence="1">
    <location>
        <begin position="102"/>
        <end position="113"/>
    </location>
</feature>
<gene>
    <name evidence="2" type="ORF">EB796_009432</name>
</gene>
<proteinExistence type="predicted"/>
<evidence type="ECO:0000313" key="3">
    <source>
        <dbReference type="Proteomes" id="UP000593567"/>
    </source>
</evidence>
<accession>A0A7J7K2T4</accession>
<protein>
    <submittedName>
        <fullName evidence="2">Uncharacterized protein</fullName>
    </submittedName>
</protein>
<dbReference type="AlphaFoldDB" id="A0A7J7K2T4"/>
<evidence type="ECO:0000256" key="1">
    <source>
        <dbReference type="SAM" id="MobiDB-lite"/>
    </source>
</evidence>
<feature type="region of interest" description="Disordered" evidence="1">
    <location>
        <begin position="156"/>
        <end position="187"/>
    </location>
</feature>
<dbReference type="EMBL" id="VXIV02001521">
    <property type="protein sequence ID" value="KAF6032271.1"/>
    <property type="molecule type" value="Genomic_DNA"/>
</dbReference>
<dbReference type="Proteomes" id="UP000593567">
    <property type="component" value="Unassembled WGS sequence"/>
</dbReference>
<comment type="caution">
    <text evidence="2">The sequence shown here is derived from an EMBL/GenBank/DDBJ whole genome shotgun (WGS) entry which is preliminary data.</text>
</comment>
<evidence type="ECO:0000313" key="2">
    <source>
        <dbReference type="EMBL" id="KAF6032271.1"/>
    </source>
</evidence>
<feature type="region of interest" description="Disordered" evidence="1">
    <location>
        <begin position="36"/>
        <end position="117"/>
    </location>
</feature>
<feature type="compositionally biased region" description="Basic and acidic residues" evidence="1">
    <location>
        <begin position="162"/>
        <end position="172"/>
    </location>
</feature>